<dbReference type="SUPFAM" id="SSF81383">
    <property type="entry name" value="F-box domain"/>
    <property type="match status" value="1"/>
</dbReference>
<dbReference type="EMBL" id="CM000881">
    <property type="protein sequence ID" value="KQK09751.1"/>
    <property type="molecule type" value="Genomic_DNA"/>
</dbReference>
<dbReference type="InterPro" id="IPR032675">
    <property type="entry name" value="LRR_dom_sf"/>
</dbReference>
<dbReference type="AlphaFoldDB" id="I1HRM1"/>
<dbReference type="RefSeq" id="XP_003567121.1">
    <property type="nucleotide sequence ID" value="XM_003567073.3"/>
</dbReference>
<proteinExistence type="predicted"/>
<reference evidence="4" key="3">
    <citation type="submission" date="2018-08" db="UniProtKB">
        <authorList>
            <consortium name="EnsemblPlants"/>
        </authorList>
    </citation>
    <scope>IDENTIFICATION</scope>
    <source>
        <strain evidence="4">cv. Bd21</strain>
    </source>
</reference>
<evidence type="ECO:0000313" key="5">
    <source>
        <dbReference type="Proteomes" id="UP000008810"/>
    </source>
</evidence>
<dbReference type="InterPro" id="IPR053772">
    <property type="entry name" value="At1g61320/At1g61330-like"/>
</dbReference>
<dbReference type="eggNOG" id="ENOG502R3AI">
    <property type="taxonomic scope" value="Eukaryota"/>
</dbReference>
<dbReference type="OMA" id="CALPRWC"/>
<organism evidence="3">
    <name type="scientific">Brachypodium distachyon</name>
    <name type="common">Purple false brome</name>
    <name type="synonym">Trachynia distachya</name>
    <dbReference type="NCBI Taxonomy" id="15368"/>
    <lineage>
        <taxon>Eukaryota</taxon>
        <taxon>Viridiplantae</taxon>
        <taxon>Streptophyta</taxon>
        <taxon>Embryophyta</taxon>
        <taxon>Tracheophyta</taxon>
        <taxon>Spermatophyta</taxon>
        <taxon>Magnoliopsida</taxon>
        <taxon>Liliopsida</taxon>
        <taxon>Poales</taxon>
        <taxon>Poaceae</taxon>
        <taxon>BOP clade</taxon>
        <taxon>Pooideae</taxon>
        <taxon>Stipodae</taxon>
        <taxon>Brachypodieae</taxon>
        <taxon>Brachypodium</taxon>
    </lineage>
</organism>
<feature type="domain" description="F-box" evidence="2">
    <location>
        <begin position="30"/>
        <end position="66"/>
    </location>
</feature>
<dbReference type="PANTHER" id="PTHR34145:SF28">
    <property type="entry name" value="F-BOX DOMAIN-CONTAINING PROTEIN"/>
    <property type="match status" value="1"/>
</dbReference>
<name>I1HRM1_BRADI</name>
<dbReference type="InterPro" id="IPR001810">
    <property type="entry name" value="F-box_dom"/>
</dbReference>
<reference evidence="3" key="2">
    <citation type="submission" date="2017-06" db="EMBL/GenBank/DDBJ databases">
        <title>WGS assembly of Brachypodium distachyon.</title>
        <authorList>
            <consortium name="The International Brachypodium Initiative"/>
            <person name="Lucas S."/>
            <person name="Harmon-Smith M."/>
            <person name="Lail K."/>
            <person name="Tice H."/>
            <person name="Grimwood J."/>
            <person name="Bruce D."/>
            <person name="Barry K."/>
            <person name="Shu S."/>
            <person name="Lindquist E."/>
            <person name="Wang M."/>
            <person name="Pitluck S."/>
            <person name="Vogel J.P."/>
            <person name="Garvin D.F."/>
            <person name="Mockler T.C."/>
            <person name="Schmutz J."/>
            <person name="Rokhsar D."/>
            <person name="Bevan M.W."/>
        </authorList>
    </citation>
    <scope>NUCLEOTIDE SEQUENCE</scope>
    <source>
        <strain evidence="3">Bd21</strain>
    </source>
</reference>
<dbReference type="Proteomes" id="UP000008810">
    <property type="component" value="Chromosome 2"/>
</dbReference>
<dbReference type="Gene3D" id="3.80.10.10">
    <property type="entry name" value="Ribonuclease Inhibitor"/>
    <property type="match status" value="1"/>
</dbReference>
<dbReference type="InterPro" id="IPR036047">
    <property type="entry name" value="F-box-like_dom_sf"/>
</dbReference>
<dbReference type="HOGENOM" id="CLU_546757_0_0_1"/>
<feature type="region of interest" description="Disordered" evidence="1">
    <location>
        <begin position="1"/>
        <end position="22"/>
    </location>
</feature>
<dbReference type="PANTHER" id="PTHR34145">
    <property type="entry name" value="OS02G0105600 PROTEIN"/>
    <property type="match status" value="1"/>
</dbReference>
<dbReference type="FunCoup" id="I1HRM1">
    <property type="interactions" value="544"/>
</dbReference>
<dbReference type="PROSITE" id="PS50181">
    <property type="entry name" value="FBOX"/>
    <property type="match status" value="1"/>
</dbReference>
<accession>I1HRM1</accession>
<evidence type="ECO:0000256" key="1">
    <source>
        <dbReference type="SAM" id="MobiDB-lite"/>
    </source>
</evidence>
<dbReference type="Pfam" id="PF24758">
    <property type="entry name" value="LRR_At5g56370"/>
    <property type="match status" value="1"/>
</dbReference>
<sequence>MGRSPTAPAYSKRKRRRRRTAGDGEGAALLDCFSNLPDDVLLAITSRLPTRQAVSLSALARRFRHLPTLFPRVESVSISDPPFPIPMRNTPPVILRRLDVTPTRRLVPAALRRFIEAAADNGVSELAVRLRRRACLPRDIFSISSLTVLSLDTCAVPRASAVACPRLLTLKLYSLFISQETITALLSVATGLERLEIVFCTGLVGGCTVESSTVRSFLFRPALEQRDVTLRTAGLRTITLYTRPRTQRVRLAPAPEVRKAYLHVSNSSILTFRMRPFLDAGTSLASLTLRGVAMTLLSAEYKDTLKLPITFQDLTILSVRLDFSCESEVLFLLKLLESCPSLQQLTVSDAEKHKEETSLSFADHKERLAKVSCLADSLVQFNFVGFKAGDYQKELLVFLLNRATKLKKVGVRFPNSEDDAVRWALSVRKAPIERKSTKFNLCHLELEYP</sequence>
<evidence type="ECO:0000313" key="3">
    <source>
        <dbReference type="EMBL" id="KQK09751.1"/>
    </source>
</evidence>
<protein>
    <recommendedName>
        <fullName evidence="2">F-box domain-containing protein</fullName>
    </recommendedName>
</protein>
<dbReference type="Gramene" id="KQK09751">
    <property type="protein sequence ID" value="KQK09751"/>
    <property type="gene ID" value="BRADI_2g50000v3"/>
</dbReference>
<reference evidence="3 4" key="1">
    <citation type="journal article" date="2010" name="Nature">
        <title>Genome sequencing and analysis of the model grass Brachypodium distachyon.</title>
        <authorList>
            <consortium name="International Brachypodium Initiative"/>
        </authorList>
    </citation>
    <scope>NUCLEOTIDE SEQUENCE [LARGE SCALE GENOMIC DNA]</scope>
    <source>
        <strain evidence="3 4">Bd21</strain>
    </source>
</reference>
<dbReference type="KEGG" id="bdi:100824980"/>
<dbReference type="GeneID" id="100824980"/>
<keyword evidence="5" id="KW-1185">Reference proteome</keyword>
<dbReference type="EnsemblPlants" id="KQK09751">
    <property type="protein sequence ID" value="KQK09751"/>
    <property type="gene ID" value="BRADI_2g50000v3"/>
</dbReference>
<gene>
    <name evidence="4" type="primary">LOC100824980</name>
    <name evidence="3" type="ORF">BRADI_2g50000v3</name>
</gene>
<evidence type="ECO:0000313" key="4">
    <source>
        <dbReference type="EnsemblPlants" id="KQK09751"/>
    </source>
</evidence>
<dbReference type="SUPFAM" id="SSF52047">
    <property type="entry name" value="RNI-like"/>
    <property type="match status" value="1"/>
</dbReference>
<dbReference type="Pfam" id="PF00646">
    <property type="entry name" value="F-box"/>
    <property type="match status" value="1"/>
</dbReference>
<evidence type="ECO:0000259" key="2">
    <source>
        <dbReference type="PROSITE" id="PS50181"/>
    </source>
</evidence>
<dbReference type="OrthoDB" id="614239at2759"/>
<dbReference type="InterPro" id="IPR055411">
    <property type="entry name" value="LRR_FXL15/At3g58940/PEG3-like"/>
</dbReference>